<organism evidence="2 3">
    <name type="scientific">Ancylostoma caninum</name>
    <name type="common">Dog hookworm</name>
    <dbReference type="NCBI Taxonomy" id="29170"/>
    <lineage>
        <taxon>Eukaryota</taxon>
        <taxon>Metazoa</taxon>
        <taxon>Ecdysozoa</taxon>
        <taxon>Nematoda</taxon>
        <taxon>Chromadorea</taxon>
        <taxon>Rhabditida</taxon>
        <taxon>Rhabditina</taxon>
        <taxon>Rhabditomorpha</taxon>
        <taxon>Strongyloidea</taxon>
        <taxon>Ancylostomatidae</taxon>
        <taxon>Ancylostomatinae</taxon>
        <taxon>Ancylostoma</taxon>
    </lineage>
</organism>
<sequence>MGWNCVGNYKRNFGIVDKYREFEKGPWRKPSRSKMVVRVLIVGIPLYFLLHLVVTPYVPLFLKEGHRRKHLVHHEDIYILL</sequence>
<comment type="caution">
    <text evidence="2">The sequence shown here is derived from an EMBL/GenBank/DDBJ whole genome shotgun (WGS) entry which is preliminary data.</text>
</comment>
<proteinExistence type="predicted"/>
<keyword evidence="1" id="KW-0812">Transmembrane</keyword>
<keyword evidence="3" id="KW-1185">Reference proteome</keyword>
<protein>
    <recommendedName>
        <fullName evidence="4">Transmembrane protein</fullName>
    </recommendedName>
</protein>
<evidence type="ECO:0000313" key="3">
    <source>
        <dbReference type="Proteomes" id="UP000252519"/>
    </source>
</evidence>
<feature type="transmembrane region" description="Helical" evidence="1">
    <location>
        <begin position="35"/>
        <end position="62"/>
    </location>
</feature>
<evidence type="ECO:0000256" key="1">
    <source>
        <dbReference type="SAM" id="Phobius"/>
    </source>
</evidence>
<dbReference type="AlphaFoldDB" id="A0A368FJK6"/>
<evidence type="ECO:0000313" key="2">
    <source>
        <dbReference type="EMBL" id="RCN32421.1"/>
    </source>
</evidence>
<accession>A0A368FJK6</accession>
<dbReference type="Proteomes" id="UP000252519">
    <property type="component" value="Unassembled WGS sequence"/>
</dbReference>
<name>A0A368FJK6_ANCCA</name>
<gene>
    <name evidence="2" type="ORF">ANCCAN_21777</name>
</gene>
<dbReference type="EMBL" id="JOJR01001096">
    <property type="protein sequence ID" value="RCN32421.1"/>
    <property type="molecule type" value="Genomic_DNA"/>
</dbReference>
<keyword evidence="1" id="KW-0472">Membrane</keyword>
<evidence type="ECO:0008006" key="4">
    <source>
        <dbReference type="Google" id="ProtNLM"/>
    </source>
</evidence>
<keyword evidence="1" id="KW-1133">Transmembrane helix</keyword>
<reference evidence="2 3" key="1">
    <citation type="submission" date="2014-10" db="EMBL/GenBank/DDBJ databases">
        <title>Draft genome of the hookworm Ancylostoma caninum.</title>
        <authorList>
            <person name="Mitreva M."/>
        </authorList>
    </citation>
    <scope>NUCLEOTIDE SEQUENCE [LARGE SCALE GENOMIC DNA]</scope>
    <source>
        <strain evidence="2 3">Baltimore</strain>
    </source>
</reference>